<dbReference type="PROSITE" id="PS50928">
    <property type="entry name" value="ABC_TM1"/>
    <property type="match status" value="2"/>
</dbReference>
<dbReference type="InterPro" id="IPR000515">
    <property type="entry name" value="MetI-like"/>
</dbReference>
<evidence type="ECO:0000256" key="6">
    <source>
        <dbReference type="ARBA" id="ARBA00022692"/>
    </source>
</evidence>
<keyword evidence="3 9" id="KW-0813">Transport</keyword>
<feature type="transmembrane region" description="Helical" evidence="9">
    <location>
        <begin position="462"/>
        <end position="484"/>
    </location>
</feature>
<dbReference type="KEGG" id="clg:Calag_1073"/>
<comment type="similarity">
    <text evidence="2">Belongs to the binding-protein-dependent transport system permease family. MalFG subfamily.</text>
</comment>
<dbReference type="CDD" id="cd06261">
    <property type="entry name" value="TM_PBP2"/>
    <property type="match status" value="2"/>
</dbReference>
<dbReference type="HOGENOM" id="CLU_496634_0_0_2"/>
<dbReference type="AlphaFoldDB" id="L0ACL1"/>
<evidence type="ECO:0000256" key="8">
    <source>
        <dbReference type="ARBA" id="ARBA00023136"/>
    </source>
</evidence>
<feature type="transmembrane region" description="Helical" evidence="9">
    <location>
        <begin position="124"/>
        <end position="154"/>
    </location>
</feature>
<gene>
    <name evidence="11" type="ordered locus">Calag_1073</name>
</gene>
<evidence type="ECO:0000256" key="2">
    <source>
        <dbReference type="ARBA" id="ARBA00009047"/>
    </source>
</evidence>
<dbReference type="GO" id="GO:0055085">
    <property type="term" value="P:transmembrane transport"/>
    <property type="evidence" value="ECO:0007669"/>
    <property type="project" value="InterPro"/>
</dbReference>
<accession>L0ACL1</accession>
<reference evidence="12" key="1">
    <citation type="submission" date="2012-03" db="EMBL/GenBank/DDBJ databases">
        <title>Complete genome of Caldisphaera lagunensis DSM 15908.</title>
        <authorList>
            <person name="Lucas S."/>
            <person name="Copeland A."/>
            <person name="Lapidus A."/>
            <person name="Glavina del Rio T."/>
            <person name="Dalin E."/>
            <person name="Tice H."/>
            <person name="Bruce D."/>
            <person name="Goodwin L."/>
            <person name="Pitluck S."/>
            <person name="Peters L."/>
            <person name="Mikhailova N."/>
            <person name="Teshima H."/>
            <person name="Kyrpides N."/>
            <person name="Mavromatis K."/>
            <person name="Ivanova N."/>
            <person name="Brettin T."/>
            <person name="Detter J.C."/>
            <person name="Han C."/>
            <person name="Larimer F."/>
            <person name="Land M."/>
            <person name="Hauser L."/>
            <person name="Markowitz V."/>
            <person name="Cheng J.-F."/>
            <person name="Hugenholtz P."/>
            <person name="Woyke T."/>
            <person name="Wu D."/>
            <person name="Spring S."/>
            <person name="Schroeder M."/>
            <person name="Brambilla E."/>
            <person name="Klenk H.-P."/>
            <person name="Eisen J.A."/>
        </authorList>
    </citation>
    <scope>NUCLEOTIDE SEQUENCE [LARGE SCALE GENOMIC DNA]</scope>
    <source>
        <strain evidence="12">DSM 15908 / JCM 11604 / IC-154</strain>
    </source>
</reference>
<feature type="domain" description="ABC transmembrane type-1" evidence="10">
    <location>
        <begin position="343"/>
        <end position="537"/>
    </location>
</feature>
<evidence type="ECO:0000313" key="11">
    <source>
        <dbReference type="EMBL" id="AFZ70795.1"/>
    </source>
</evidence>
<sequence precursor="true">MKYSMPYFAYIILLGIAPFAATFLLAGVGVKSIVLVYKLYPIYQIIANTFIYTTVTSVLATLIGLLAAIAIDAINNKTLQLILAFLVMLPYTIPFTSAALIWSISFYGPYGWFTYLLGLKYDPLLLSSTAMLGVILVSVWGSIPMSFLIIFSSLKSVPKEIKENTLMDGMKKSEYYFKIALPLIGKAVLIVFLLSFVFSLGAFDTPYILTGGGPLFSTTTLGLAVYTISFKSSLRQALSGGAFAAAILAVIATIPALLYVKALRAQRVPFPSLNIKINNKLMMGLITIFLFLLIFFLDFPIYYMFLAAFRTPEMDFTSPPVLLPVGLTSSYFIQALKESIPYLISTVVVSLISPIISILLASPASYEISRGKNSWILPLSMYLYSLPVMVFIIPIYIFISKINLLNTWWALIITMPLYGALYALWLMYNYFTLLPKSYDETAELFGIKNKFLRIIMPLSRPALFSTLLLLIIGSWHALFVPLVLTETPYNFSFPPKGAQTLSIFALLAIGDVSVNWSLLAASAVVTALPVMILSIISITRVLKGSYSGGIKFI</sequence>
<dbReference type="PANTHER" id="PTHR32243">
    <property type="entry name" value="MALTOSE TRANSPORT SYSTEM PERMEASE-RELATED"/>
    <property type="match status" value="1"/>
</dbReference>
<feature type="transmembrane region" description="Helical" evidence="9">
    <location>
        <begin position="175"/>
        <end position="201"/>
    </location>
</feature>
<feature type="transmembrane region" description="Helical" evidence="9">
    <location>
        <begin position="382"/>
        <end position="402"/>
    </location>
</feature>
<feature type="transmembrane region" description="Helical" evidence="9">
    <location>
        <begin position="316"/>
        <end position="334"/>
    </location>
</feature>
<evidence type="ECO:0000313" key="12">
    <source>
        <dbReference type="Proteomes" id="UP000010469"/>
    </source>
</evidence>
<dbReference type="InParanoid" id="L0ACL1"/>
<organism evidence="11 12">
    <name type="scientific">Caldisphaera lagunensis (strain DSM 15908 / JCM 11604 / ANMR 0165 / IC-154)</name>
    <dbReference type="NCBI Taxonomy" id="1056495"/>
    <lineage>
        <taxon>Archaea</taxon>
        <taxon>Thermoproteota</taxon>
        <taxon>Thermoprotei</taxon>
        <taxon>Acidilobales</taxon>
        <taxon>Caldisphaeraceae</taxon>
        <taxon>Caldisphaera</taxon>
    </lineage>
</organism>
<feature type="transmembrane region" description="Helical" evidence="9">
    <location>
        <begin position="281"/>
        <end position="304"/>
    </location>
</feature>
<feature type="domain" description="ABC transmembrane type-1" evidence="10">
    <location>
        <begin position="46"/>
        <end position="260"/>
    </location>
</feature>
<dbReference type="Gene3D" id="1.10.3720.10">
    <property type="entry name" value="MetI-like"/>
    <property type="match status" value="2"/>
</dbReference>
<keyword evidence="7 9" id="KW-1133">Transmembrane helix</keyword>
<evidence type="ECO:0000256" key="1">
    <source>
        <dbReference type="ARBA" id="ARBA00004651"/>
    </source>
</evidence>
<evidence type="ECO:0000256" key="9">
    <source>
        <dbReference type="RuleBase" id="RU363032"/>
    </source>
</evidence>
<keyword evidence="12" id="KW-1185">Reference proteome</keyword>
<feature type="transmembrane region" description="Helical" evidence="9">
    <location>
        <begin position="81"/>
        <end position="104"/>
    </location>
</feature>
<evidence type="ECO:0000256" key="7">
    <source>
        <dbReference type="ARBA" id="ARBA00022989"/>
    </source>
</evidence>
<keyword evidence="5 11" id="KW-0762">Sugar transport</keyword>
<dbReference type="GO" id="GO:0005886">
    <property type="term" value="C:plasma membrane"/>
    <property type="evidence" value="ECO:0007669"/>
    <property type="project" value="UniProtKB-SubCell"/>
</dbReference>
<dbReference type="EMBL" id="CP003378">
    <property type="protein sequence ID" value="AFZ70795.1"/>
    <property type="molecule type" value="Genomic_DNA"/>
</dbReference>
<keyword evidence="4" id="KW-1003">Cell membrane</keyword>
<evidence type="ECO:0000256" key="5">
    <source>
        <dbReference type="ARBA" id="ARBA00022597"/>
    </source>
</evidence>
<feature type="transmembrane region" description="Helical" evidence="9">
    <location>
        <begin position="207"/>
        <end position="228"/>
    </location>
</feature>
<dbReference type="eggNOG" id="arCOG00158">
    <property type="taxonomic scope" value="Archaea"/>
</dbReference>
<feature type="transmembrane region" description="Helical" evidence="9">
    <location>
        <begin position="340"/>
        <end position="361"/>
    </location>
</feature>
<feature type="transmembrane region" description="Helical" evidence="9">
    <location>
        <begin position="7"/>
        <end position="30"/>
    </location>
</feature>
<dbReference type="InterPro" id="IPR035906">
    <property type="entry name" value="MetI-like_sf"/>
</dbReference>
<feature type="transmembrane region" description="Helical" evidence="9">
    <location>
        <begin position="516"/>
        <end position="542"/>
    </location>
</feature>
<proteinExistence type="inferred from homology"/>
<comment type="subcellular location">
    <subcellularLocation>
        <location evidence="1 9">Cell membrane</location>
        <topology evidence="1 9">Multi-pass membrane protein</topology>
    </subcellularLocation>
</comment>
<dbReference type="RefSeq" id="WP_015232692.1">
    <property type="nucleotide sequence ID" value="NC_019791.1"/>
</dbReference>
<evidence type="ECO:0000256" key="3">
    <source>
        <dbReference type="ARBA" id="ARBA00022448"/>
    </source>
</evidence>
<dbReference type="GeneID" id="14212333"/>
<dbReference type="OrthoDB" id="45815at2157"/>
<feature type="transmembrane region" description="Helical" evidence="9">
    <location>
        <begin position="408"/>
        <end position="428"/>
    </location>
</feature>
<feature type="transmembrane region" description="Helical" evidence="9">
    <location>
        <begin position="240"/>
        <end position="261"/>
    </location>
</feature>
<dbReference type="Pfam" id="PF00528">
    <property type="entry name" value="BPD_transp_1"/>
    <property type="match status" value="2"/>
</dbReference>
<keyword evidence="8 9" id="KW-0472">Membrane</keyword>
<name>L0ACL1_CALLD</name>
<evidence type="ECO:0000259" key="10">
    <source>
        <dbReference type="PROSITE" id="PS50928"/>
    </source>
</evidence>
<evidence type="ECO:0000256" key="4">
    <source>
        <dbReference type="ARBA" id="ARBA00022475"/>
    </source>
</evidence>
<feature type="transmembrane region" description="Helical" evidence="9">
    <location>
        <begin position="50"/>
        <end position="74"/>
    </location>
</feature>
<dbReference type="SUPFAM" id="SSF161098">
    <property type="entry name" value="MetI-like"/>
    <property type="match status" value="2"/>
</dbReference>
<dbReference type="InterPro" id="IPR050901">
    <property type="entry name" value="BP-dep_ABC_trans_perm"/>
</dbReference>
<dbReference type="Proteomes" id="UP000010469">
    <property type="component" value="Chromosome"/>
</dbReference>
<protein>
    <submittedName>
        <fullName evidence="11">ABC-type sugar transport system, permease component</fullName>
    </submittedName>
</protein>
<dbReference type="STRING" id="1056495.Calag_1073"/>
<dbReference type="PANTHER" id="PTHR32243:SF50">
    <property type="entry name" value="MALTOSE_MALTODEXTRIN TRANSPORT SYSTEM PERMEASE PROTEIN MALG"/>
    <property type="match status" value="1"/>
</dbReference>
<keyword evidence="6 9" id="KW-0812">Transmembrane</keyword>